<dbReference type="FunFam" id="3.30.160.60:FF:000215">
    <property type="entry name" value="Spalt-like transcription factor 3"/>
    <property type="match status" value="2"/>
</dbReference>
<dbReference type="Pfam" id="PF00096">
    <property type="entry name" value="zf-C2H2"/>
    <property type="match status" value="7"/>
</dbReference>
<feature type="compositionally biased region" description="Low complexity" evidence="19">
    <location>
        <begin position="1112"/>
        <end position="1125"/>
    </location>
</feature>
<keyword evidence="2" id="KW-0678">Repressor</keyword>
<dbReference type="GO" id="GO:0001227">
    <property type="term" value="F:DNA-binding transcription repressor activity, RNA polymerase II-specific"/>
    <property type="evidence" value="ECO:0007669"/>
    <property type="project" value="Ensembl"/>
</dbReference>
<dbReference type="GO" id="GO:0008013">
    <property type="term" value="F:beta-catenin binding"/>
    <property type="evidence" value="ECO:0007669"/>
    <property type="project" value="Ensembl"/>
</dbReference>
<evidence type="ECO:0000256" key="10">
    <source>
        <dbReference type="ARBA" id="ARBA00023015"/>
    </source>
</evidence>
<evidence type="ECO:0000256" key="16">
    <source>
        <dbReference type="ARBA" id="ARBA00062861"/>
    </source>
</evidence>
<dbReference type="GO" id="GO:0048566">
    <property type="term" value="P:embryonic digestive tract development"/>
    <property type="evidence" value="ECO:0007669"/>
    <property type="project" value="Ensembl"/>
</dbReference>
<feature type="region of interest" description="Disordered" evidence="19">
    <location>
        <begin position="1059"/>
        <end position="1125"/>
    </location>
</feature>
<dbReference type="GO" id="GO:0007507">
    <property type="term" value="P:heart development"/>
    <property type="evidence" value="ECO:0007669"/>
    <property type="project" value="Ensembl"/>
</dbReference>
<dbReference type="FunFam" id="3.30.160.60:FF:000708">
    <property type="entry name" value="Sal-like protein 1"/>
    <property type="match status" value="1"/>
</dbReference>
<dbReference type="GO" id="GO:0005737">
    <property type="term" value="C:cytoplasm"/>
    <property type="evidence" value="ECO:0007669"/>
    <property type="project" value="Ensembl"/>
</dbReference>
<evidence type="ECO:0000256" key="17">
    <source>
        <dbReference type="ARBA" id="ARBA00069282"/>
    </source>
</evidence>
<feature type="region of interest" description="Disordered" evidence="19">
    <location>
        <begin position="1161"/>
        <end position="1229"/>
    </location>
</feature>
<evidence type="ECO:0000256" key="3">
    <source>
        <dbReference type="ARBA" id="ARBA00022499"/>
    </source>
</evidence>
<dbReference type="InterPro" id="IPR036236">
    <property type="entry name" value="Znf_C2H2_sf"/>
</dbReference>
<dbReference type="FunFam" id="3.30.160.60:FF:000079">
    <property type="entry name" value="Spalt-like transcription factor 3"/>
    <property type="match status" value="1"/>
</dbReference>
<dbReference type="FunFam" id="3.30.160.60:FF:000025">
    <property type="entry name" value="Spalt-like transcription factor 1"/>
    <property type="match status" value="1"/>
</dbReference>
<keyword evidence="5" id="KW-0479">Metal-binding</keyword>
<organism evidence="21 22">
    <name type="scientific">Bos mutus grunniens</name>
    <name type="common">Wild yak</name>
    <name type="synonym">Bos grunniens</name>
    <dbReference type="NCBI Taxonomy" id="30521"/>
    <lineage>
        <taxon>Eukaryota</taxon>
        <taxon>Metazoa</taxon>
        <taxon>Chordata</taxon>
        <taxon>Craniata</taxon>
        <taxon>Vertebrata</taxon>
        <taxon>Euteleostomi</taxon>
        <taxon>Mammalia</taxon>
        <taxon>Eutheria</taxon>
        <taxon>Laurasiatheria</taxon>
        <taxon>Artiodactyla</taxon>
        <taxon>Ruminantia</taxon>
        <taxon>Pecora</taxon>
        <taxon>Bovidae</taxon>
        <taxon>Bovinae</taxon>
        <taxon>Bos</taxon>
    </lineage>
</organism>
<feature type="region of interest" description="Disordered" evidence="19">
    <location>
        <begin position="311"/>
        <end position="365"/>
    </location>
</feature>
<dbReference type="GO" id="GO:0021983">
    <property type="term" value="P:pituitary gland development"/>
    <property type="evidence" value="ECO:0007669"/>
    <property type="project" value="Ensembl"/>
</dbReference>
<keyword evidence="12" id="KW-0804">Transcription</keyword>
<evidence type="ECO:0000256" key="18">
    <source>
        <dbReference type="PROSITE-ProRule" id="PRU00042"/>
    </source>
</evidence>
<evidence type="ECO:0000256" key="11">
    <source>
        <dbReference type="ARBA" id="ARBA00023125"/>
    </source>
</evidence>
<dbReference type="SUPFAM" id="SSF57667">
    <property type="entry name" value="beta-beta-alpha zinc fingers"/>
    <property type="match status" value="6"/>
</dbReference>
<keyword evidence="4" id="KW-0597">Phosphoprotein</keyword>
<feature type="domain" description="C2H2-type" evidence="20">
    <location>
        <begin position="470"/>
        <end position="497"/>
    </location>
</feature>
<evidence type="ECO:0000256" key="13">
    <source>
        <dbReference type="ARBA" id="ARBA00023242"/>
    </source>
</evidence>
<dbReference type="PROSITE" id="PS00028">
    <property type="entry name" value="ZINC_FINGER_C2H2_1"/>
    <property type="match status" value="11"/>
</dbReference>
<dbReference type="Pfam" id="PF12874">
    <property type="entry name" value="zf-met"/>
    <property type="match status" value="1"/>
</dbReference>
<feature type="domain" description="C2H2-type" evidence="20">
    <location>
        <begin position="1270"/>
        <end position="1297"/>
    </location>
</feature>
<dbReference type="GO" id="GO:0045944">
    <property type="term" value="P:positive regulation of transcription by RNA polymerase II"/>
    <property type="evidence" value="ECO:0007669"/>
    <property type="project" value="Ensembl"/>
</dbReference>
<dbReference type="Ensembl" id="ENSBGRT00000047002.1">
    <property type="protein sequence ID" value="ENSBGRP00000040545.1"/>
    <property type="gene ID" value="ENSBGRG00000025421.1"/>
</dbReference>
<evidence type="ECO:0000256" key="15">
    <source>
        <dbReference type="ARBA" id="ARBA00053244"/>
    </source>
</evidence>
<keyword evidence="11" id="KW-0238">DNA-binding</keyword>
<keyword evidence="22" id="KW-1185">Reference proteome</keyword>
<feature type="compositionally biased region" description="Low complexity" evidence="19">
    <location>
        <begin position="136"/>
        <end position="163"/>
    </location>
</feature>
<feature type="compositionally biased region" description="Low complexity" evidence="19">
    <location>
        <begin position="849"/>
        <end position="858"/>
    </location>
</feature>
<evidence type="ECO:0000256" key="14">
    <source>
        <dbReference type="ARBA" id="ARBA00038474"/>
    </source>
</evidence>
<keyword evidence="8" id="KW-0862">Zinc</keyword>
<proteinExistence type="inferred from homology"/>
<dbReference type="InterPro" id="IPR051565">
    <property type="entry name" value="Sal_C2H2-zinc-finger"/>
</dbReference>
<feature type="region of interest" description="Disordered" evidence="19">
    <location>
        <begin position="1"/>
        <end position="41"/>
    </location>
</feature>
<evidence type="ECO:0000259" key="20">
    <source>
        <dbReference type="PROSITE" id="PS50157"/>
    </source>
</evidence>
<keyword evidence="10" id="KW-0805">Transcription regulation</keyword>
<feature type="domain" description="C2H2-type" evidence="20">
    <location>
        <begin position="1403"/>
        <end position="1430"/>
    </location>
</feature>
<evidence type="ECO:0000256" key="7">
    <source>
        <dbReference type="ARBA" id="ARBA00022771"/>
    </source>
</evidence>
<feature type="region of interest" description="Disordered" evidence="19">
    <location>
        <begin position="78"/>
        <end position="163"/>
    </location>
</feature>
<dbReference type="Gene3D" id="3.30.160.60">
    <property type="entry name" value="Classic Zinc Finger"/>
    <property type="match status" value="10"/>
</dbReference>
<dbReference type="GO" id="GO:0003337">
    <property type="term" value="P:mesenchymal to epithelial transition involved in metanephros morphogenesis"/>
    <property type="evidence" value="ECO:0007669"/>
    <property type="project" value="Ensembl"/>
</dbReference>
<dbReference type="GO" id="GO:0005654">
    <property type="term" value="C:nucleoplasm"/>
    <property type="evidence" value="ECO:0007669"/>
    <property type="project" value="UniProtKB-ARBA"/>
</dbReference>
<feature type="domain" description="C2H2-type" evidence="20">
    <location>
        <begin position="1431"/>
        <end position="1458"/>
    </location>
</feature>
<feature type="compositionally biased region" description="Basic and acidic residues" evidence="19">
    <location>
        <begin position="1206"/>
        <end position="1218"/>
    </location>
</feature>
<feature type="region of interest" description="Disordered" evidence="19">
    <location>
        <begin position="1534"/>
        <end position="1561"/>
    </location>
</feature>
<evidence type="ECO:0000256" key="1">
    <source>
        <dbReference type="ARBA" id="ARBA00004123"/>
    </source>
</evidence>
<evidence type="ECO:0000256" key="19">
    <source>
        <dbReference type="SAM" id="MobiDB-lite"/>
    </source>
</evidence>
<feature type="domain" description="C2H2-type" evidence="20">
    <location>
        <begin position="442"/>
        <end position="469"/>
    </location>
</feature>
<feature type="domain" description="C2H2-type" evidence="20">
    <location>
        <begin position="719"/>
        <end position="746"/>
    </location>
</feature>
<feature type="domain" description="C2H2-type" evidence="20">
    <location>
        <begin position="1035"/>
        <end position="1062"/>
    </location>
</feature>
<name>A0A8B9YQY7_BOSMU</name>
<reference evidence="21" key="1">
    <citation type="submission" date="2019-05" db="EMBL/GenBank/DDBJ databases">
        <authorList>
            <person name="Zhang S."/>
            <person name="Liu J."/>
        </authorList>
    </citation>
    <scope>NUCLEOTIDE SEQUENCE [LARGE SCALE GENOMIC DNA]</scope>
</reference>
<dbReference type="GO" id="GO:0061034">
    <property type="term" value="P:olfactory bulb mitral cell layer development"/>
    <property type="evidence" value="ECO:0007669"/>
    <property type="project" value="Ensembl"/>
</dbReference>
<dbReference type="GO" id="GO:0030177">
    <property type="term" value="P:positive regulation of Wnt signaling pathway"/>
    <property type="evidence" value="ECO:0007669"/>
    <property type="project" value="Ensembl"/>
</dbReference>
<feature type="compositionally biased region" description="Polar residues" evidence="19">
    <location>
        <begin position="343"/>
        <end position="358"/>
    </location>
</feature>
<dbReference type="PROSITE" id="PS50157">
    <property type="entry name" value="ZINC_FINGER_C2H2_2"/>
    <property type="match status" value="11"/>
</dbReference>
<reference evidence="21" key="2">
    <citation type="submission" date="2025-08" db="UniProtKB">
        <authorList>
            <consortium name="Ensembl"/>
        </authorList>
    </citation>
    <scope>IDENTIFICATION</scope>
</reference>
<dbReference type="GeneTree" id="ENSGT00940000155938"/>
<evidence type="ECO:0000313" key="21">
    <source>
        <dbReference type="Ensembl" id="ENSBGRP00000040545.1"/>
    </source>
</evidence>
<evidence type="ECO:0000256" key="2">
    <source>
        <dbReference type="ARBA" id="ARBA00022491"/>
    </source>
</evidence>
<keyword evidence="6" id="KW-0677">Repeat</keyword>
<dbReference type="InterPro" id="IPR013087">
    <property type="entry name" value="Znf_C2H2_type"/>
</dbReference>
<dbReference type="PANTHER" id="PTHR23233">
    <property type="entry name" value="SAL-LIKE PROTEIN"/>
    <property type="match status" value="1"/>
</dbReference>
<feature type="compositionally biased region" description="Polar residues" evidence="19">
    <location>
        <begin position="1168"/>
        <end position="1205"/>
    </location>
</feature>
<dbReference type="GO" id="GO:0000792">
    <property type="term" value="C:heterochromatin"/>
    <property type="evidence" value="ECO:0007669"/>
    <property type="project" value="Ensembl"/>
</dbReference>
<feature type="compositionally biased region" description="Low complexity" evidence="19">
    <location>
        <begin position="1534"/>
        <end position="1547"/>
    </location>
</feature>
<comment type="similarity">
    <text evidence="14">Belongs to the sal C2H2-type zinc-finger protein family.</text>
</comment>
<feature type="compositionally biased region" description="Acidic residues" evidence="19">
    <location>
        <begin position="1089"/>
        <end position="1102"/>
    </location>
</feature>
<sequence length="1593" mass="169527">MSRRKQAKPQHFQSDPEVASLPRRDGDTEKGQPNRTTKSKDAHVCGRCCAEFFELSDLLLHKKNCTKNQLVLIVNESPASPPETFSSPSPPPDHPQEQMNHTANKTEQGECSDLAEAQAPDREESMEVEAPAAPKGTSGPPSSAGDSSVPPSCSSSSSGAGTSAITTSLPQLGDLTTLGNFSVINSNVIIENLQSTKVAVAQFSQEARCNGASGGKLAVPALMEQLLALQQQQIHQLQLIEQIRHQILLLASQNADLPTSSSPSPGTLRTSANPLSTLSSHLSQQLAAAAGLAQSLASQSASISGVKQLPPIQLPQSSSGNTIAPPHSGSSPNVHILAAAVPTPSSEKVASSAGTSHTSNPAASASSSPAFAISSLLSPASNPLLPQPAPANSVFPSPLPNIGTTAEDLNPLSALAQQRKSKPPNVTAFEAKSASDEAFFKHKCRFCAKVFGSDSALQIHLRSHTGERPFKCNICGNRFSTKGNLKVHFQRHKEKYPHIQMNPYPCLSIWTTYPPAATDRTDSSPNIAVGFSECRPANLFQSFSRYFTNICQPLVHPQLPFISAAGGGSWVSTEPCEPICQHQRCETAPPHPATSEQFRQHHRPPTQRLFPNVHILAAAVPTPSSEKVAWRAPPTPATPASASSSPAFAISSLLSPASNPLLPQPAPANSVFPSPLPNIGTTAEDLNPLSALAQQRKSKPPNVTAFEAKSASDEAFFKHKCRFCAKVFGSDSALQIHLRSHTGERPFKCNICGNRFSTKGNLKVHFQRHKEKYPHIQMNPYPVPEHLDNIPTSTGIPYGMSIPPEKPVTSWLDTKPVLPTLTTSVGLPLPPTLPNLTPFIKTEEPAPIPISHSAASPPGSVSSDSGAPEPAARNPGGLPEEAEGPTAPPPGGKSEESGVVPSSASAPNACVLSSLASDGGPGSASTFTNPLLPLMSEQFKAKFPFGGLLDSAQASETSKLQQLVENIDKKATDPNECIICHRVLSCQSALKMHYRTHTGERPFKCKICGRAFTTKGNLKTHYSVHRAMPPLRVQHSCPICQKKFTNAVVLQQHIRMHMGGQIPNTPVPDSYPESMESDTGSFDEKNFDDLDTFSDENMEDCPEGSIPDTPKSADASQDSLSSSPLPLEMSSIAALENQMKMINAGLAEQLQASLKSVENGSVEGDVLTNDSSSVGGDMESQSAGSPAISESTSSMQALSPSNSTQEFHKSPSTEEKLQRAGASEFANGLSPAPVNGGALDLTSSHTEKIIKEDSLGILFPFRDRGKFKNTACDICGKTFACQSALDIHYRSHTKERPFICTVCNRGFSTKGNLKQHMLTHQMRDLPSQLFEPSSSLGPNQNSAVIPANSLASLIKTEVNGFVHVTPQDSKDTPTSHVPSGPLSSSATSPVLLPALPRRTPKQHYCNTCGKTFSSSSALQIHERTHTGEKPFACTICGRAFTTKGNLKVHMGTHMWNSTPARRGRRLSVDGPMTFLGGNPVKFPEMFQKDLAARSGSGDPSSFWNQYAAALSNGLAMKANEISVIQNGGIPPIPGSLGSGSSSPISGLTGNLEKLQNSEPSAPLAGLEKMASSENGTNFRFTRFVEDSKEIVTS</sequence>
<feature type="compositionally biased region" description="Polar residues" evidence="19">
    <location>
        <begin position="314"/>
        <end position="333"/>
    </location>
</feature>
<evidence type="ECO:0000256" key="8">
    <source>
        <dbReference type="ARBA" id="ARBA00022833"/>
    </source>
</evidence>
<feature type="domain" description="C2H2-type" evidence="20">
    <location>
        <begin position="747"/>
        <end position="774"/>
    </location>
</feature>
<dbReference type="GO" id="GO:0010369">
    <property type="term" value="C:chromocenter"/>
    <property type="evidence" value="ECO:0007669"/>
    <property type="project" value="Ensembl"/>
</dbReference>
<evidence type="ECO:0000313" key="22">
    <source>
        <dbReference type="Proteomes" id="UP000694520"/>
    </source>
</evidence>
<keyword evidence="7 18" id="KW-0863">Zinc-finger</keyword>
<evidence type="ECO:0000256" key="12">
    <source>
        <dbReference type="ARBA" id="ARBA00023163"/>
    </source>
</evidence>
<dbReference type="GO" id="GO:0008406">
    <property type="term" value="P:gonad development"/>
    <property type="evidence" value="ECO:0007669"/>
    <property type="project" value="Ensembl"/>
</dbReference>
<feature type="compositionally biased region" description="Polar residues" evidence="19">
    <location>
        <begin position="1374"/>
        <end position="1388"/>
    </location>
</feature>
<dbReference type="GO" id="GO:0008270">
    <property type="term" value="F:zinc ion binding"/>
    <property type="evidence" value="ECO:0007669"/>
    <property type="project" value="UniProtKB-KW"/>
</dbReference>
<dbReference type="FunFam" id="3.30.160.60:FF:000341">
    <property type="entry name" value="Spalt-like transcription factor 1"/>
    <property type="match status" value="1"/>
</dbReference>
<keyword evidence="9" id="KW-0832">Ubl conjugation</keyword>
<feature type="domain" description="C2H2-type" evidence="20">
    <location>
        <begin position="1298"/>
        <end position="1325"/>
    </location>
</feature>
<dbReference type="GO" id="GO:0000978">
    <property type="term" value="F:RNA polymerase II cis-regulatory region sequence-specific DNA binding"/>
    <property type="evidence" value="ECO:0007669"/>
    <property type="project" value="Ensembl"/>
</dbReference>
<dbReference type="GO" id="GO:0042733">
    <property type="term" value="P:embryonic digit morphogenesis"/>
    <property type="evidence" value="ECO:0007669"/>
    <property type="project" value="Ensembl"/>
</dbReference>
<feature type="region of interest" description="Disordered" evidence="19">
    <location>
        <begin position="1365"/>
        <end position="1389"/>
    </location>
</feature>
<reference evidence="21" key="3">
    <citation type="submission" date="2025-09" db="UniProtKB">
        <authorList>
            <consortium name="Ensembl"/>
        </authorList>
    </citation>
    <scope>IDENTIFICATION</scope>
</reference>
<feature type="compositionally biased region" description="Polar residues" evidence="19">
    <location>
        <begin position="97"/>
        <end position="106"/>
    </location>
</feature>
<feature type="domain" description="C2H2-type" evidence="20">
    <location>
        <begin position="1003"/>
        <end position="1030"/>
    </location>
</feature>
<dbReference type="CDD" id="cd20908">
    <property type="entry name" value="SUF4-like"/>
    <property type="match status" value="2"/>
</dbReference>
<feature type="domain" description="C2H2-type" evidence="20">
    <location>
        <begin position="975"/>
        <end position="1002"/>
    </location>
</feature>
<evidence type="ECO:0000256" key="6">
    <source>
        <dbReference type="ARBA" id="ARBA00022737"/>
    </source>
</evidence>
<dbReference type="SMART" id="SM00355">
    <property type="entry name" value="ZnF_C2H2"/>
    <property type="match status" value="11"/>
</dbReference>
<accession>A0A8B9YQY7</accession>
<keyword evidence="3" id="KW-1017">Isopeptide bond</keyword>
<dbReference type="FunFam" id="3.30.160.60:FF:000302">
    <property type="entry name" value="Spalt-like transcription factor 1"/>
    <property type="match status" value="1"/>
</dbReference>
<dbReference type="Proteomes" id="UP000694520">
    <property type="component" value="Chromosome 20"/>
</dbReference>
<keyword evidence="13" id="KW-0539">Nucleus</keyword>
<evidence type="ECO:0000256" key="5">
    <source>
        <dbReference type="ARBA" id="ARBA00022723"/>
    </source>
</evidence>
<evidence type="ECO:0000256" key="4">
    <source>
        <dbReference type="ARBA" id="ARBA00022553"/>
    </source>
</evidence>
<evidence type="ECO:0000256" key="9">
    <source>
        <dbReference type="ARBA" id="ARBA00022843"/>
    </source>
</evidence>
<comment type="subunit">
    <text evidence="16">May associate with NuRD histone deacetylase complex (HDAC). Interacts with components of HDAC complex including HDAC1, HDAC2, RBBP4, RBPP7, MTA1 and MTA2. Interacts with CCNQ. Interacts with NSD2 (via PHD-type zinc fingers 1, 2 and 3).</text>
</comment>
<comment type="function">
    <text evidence="15">Transcriptional repressor involved in organogenesis. Plays an essential role in ureteric bud invasion during kidney development.</text>
</comment>
<feature type="compositionally biased region" description="Basic and acidic residues" evidence="19">
    <location>
        <begin position="22"/>
        <end position="41"/>
    </location>
</feature>
<dbReference type="PANTHER" id="PTHR23233:SF51">
    <property type="entry name" value="SAL-LIKE PROTEIN 1"/>
    <property type="match status" value="1"/>
</dbReference>
<dbReference type="FunFam" id="3.30.160.60:FF:000260">
    <property type="entry name" value="Spalt-like transcription factor 1"/>
    <property type="match status" value="1"/>
</dbReference>
<gene>
    <name evidence="21" type="primary">SALL1</name>
</gene>
<protein>
    <recommendedName>
        <fullName evidence="17">Sal-like protein 1</fullName>
    </recommendedName>
</protein>
<dbReference type="GO" id="GO:0030325">
    <property type="term" value="P:adrenal gland development"/>
    <property type="evidence" value="ECO:0007669"/>
    <property type="project" value="Ensembl"/>
</dbReference>
<comment type="subcellular location">
    <subcellularLocation>
        <location evidence="1">Nucleus</location>
    </subcellularLocation>
</comment>
<dbReference type="FunFam" id="3.30.160.60:FF:000689">
    <property type="entry name" value="Spalt like transcription factor 1"/>
    <property type="match status" value="2"/>
</dbReference>
<feature type="region of interest" description="Disordered" evidence="19">
    <location>
        <begin position="847"/>
        <end position="905"/>
    </location>
</feature>